<dbReference type="InterPro" id="IPR041527">
    <property type="entry name" value="YhcG_N"/>
</dbReference>
<organism evidence="2 3">
    <name type="scientific">Prevotella melaninogenica</name>
    <dbReference type="NCBI Taxonomy" id="28132"/>
    <lineage>
        <taxon>Bacteria</taxon>
        <taxon>Pseudomonadati</taxon>
        <taxon>Bacteroidota</taxon>
        <taxon>Bacteroidia</taxon>
        <taxon>Bacteroidales</taxon>
        <taxon>Prevotellaceae</taxon>
        <taxon>Prevotella</taxon>
    </lineage>
</organism>
<name>A0A7D4G0H6_9BACT</name>
<dbReference type="Proteomes" id="UP000500843">
    <property type="component" value="Chromosome 2"/>
</dbReference>
<protein>
    <submittedName>
        <fullName evidence="2">DUF1016 family protein</fullName>
    </submittedName>
</protein>
<reference evidence="2 3" key="1">
    <citation type="submission" date="2020-05" db="EMBL/GenBank/DDBJ databases">
        <title>FDA dAtabase for Regulatory Grade micrObial Sequences (FDA-ARGOS): Supporting development and validation of Infectious Disease Dx tests.</title>
        <authorList>
            <person name="Moreno J."/>
            <person name="Tallon L."/>
            <person name="Sadzewicz L."/>
            <person name="Zhao X."/>
            <person name="Vavikolanu K."/>
            <person name="Mehta A."/>
            <person name="Aluvathingal J."/>
            <person name="Nadendla S."/>
            <person name="Myers T."/>
            <person name="Yan Y."/>
            <person name="Sichtig H."/>
        </authorList>
    </citation>
    <scope>NUCLEOTIDE SEQUENCE [LARGE SCALE GENOMIC DNA]</scope>
    <source>
        <strain evidence="2 3">FDAARGOS_760</strain>
    </source>
</reference>
<evidence type="ECO:0000259" key="1">
    <source>
        <dbReference type="Pfam" id="PF17761"/>
    </source>
</evidence>
<gene>
    <name evidence="2" type="ORF">FIU21_10115</name>
</gene>
<accession>A0A7D4G0H6</accession>
<evidence type="ECO:0000313" key="3">
    <source>
        <dbReference type="Proteomes" id="UP000500843"/>
    </source>
</evidence>
<evidence type="ECO:0000313" key="2">
    <source>
        <dbReference type="EMBL" id="QKH89867.1"/>
    </source>
</evidence>
<proteinExistence type="predicted"/>
<feature type="domain" description="YhcG N-terminal" evidence="1">
    <location>
        <begin position="2"/>
        <end position="58"/>
    </location>
</feature>
<dbReference type="AlphaFoldDB" id="A0A7D4G0H6"/>
<dbReference type="Pfam" id="PF17761">
    <property type="entry name" value="DUF1016_N"/>
    <property type="match status" value="1"/>
</dbReference>
<sequence>MESSYLLIDDYEIWKSRFPNLTWTHIFKVLRIDDETAMRWYLETASKEMWSVRTLDRHKPSYYKNNKGTSSPLSPEGKNGEEICLKCNNFSTPRF</sequence>
<dbReference type="EMBL" id="CP054011">
    <property type="protein sequence ID" value="QKH89867.1"/>
    <property type="molecule type" value="Genomic_DNA"/>
</dbReference>